<protein>
    <submittedName>
        <fullName evidence="2">Uncharacterized protein</fullName>
    </submittedName>
</protein>
<accession>A0ABP9QXS9</accession>
<comment type="caution">
    <text evidence="2">The sequence shown here is derived from an EMBL/GenBank/DDBJ whole genome shotgun (WGS) entry which is preliminary data.</text>
</comment>
<evidence type="ECO:0000313" key="2">
    <source>
        <dbReference type="EMBL" id="GAA5169088.1"/>
    </source>
</evidence>
<keyword evidence="3" id="KW-1185">Reference proteome</keyword>
<reference evidence="3" key="1">
    <citation type="journal article" date="2019" name="Int. J. Syst. Evol. Microbiol.">
        <title>The Global Catalogue of Microorganisms (GCM) 10K type strain sequencing project: providing services to taxonomists for standard genome sequencing and annotation.</title>
        <authorList>
            <consortium name="The Broad Institute Genomics Platform"/>
            <consortium name="The Broad Institute Genome Sequencing Center for Infectious Disease"/>
            <person name="Wu L."/>
            <person name="Ma J."/>
        </authorList>
    </citation>
    <scope>NUCLEOTIDE SEQUENCE [LARGE SCALE GENOMIC DNA]</scope>
    <source>
        <strain evidence="3">JCM 18715</strain>
    </source>
</reference>
<proteinExistence type="predicted"/>
<evidence type="ECO:0000256" key="1">
    <source>
        <dbReference type="SAM" id="MobiDB-lite"/>
    </source>
</evidence>
<gene>
    <name evidence="2" type="ORF">GCM10025770_30200</name>
</gene>
<evidence type="ECO:0000313" key="3">
    <source>
        <dbReference type="Proteomes" id="UP001500547"/>
    </source>
</evidence>
<sequence>MFDDAPVVSRLGGETAESQQEGGKFAGKRNTQEMHGGIRKERGELRGSEDSTGQVPHRQPEALAVPDVGDIGRL</sequence>
<feature type="region of interest" description="Disordered" evidence="1">
    <location>
        <begin position="1"/>
        <end position="74"/>
    </location>
</feature>
<name>A0ABP9QXS9_9RHOO</name>
<organism evidence="2 3">
    <name type="scientific">Viridibacterium curvum</name>
    <dbReference type="NCBI Taxonomy" id="1101404"/>
    <lineage>
        <taxon>Bacteria</taxon>
        <taxon>Pseudomonadati</taxon>
        <taxon>Pseudomonadota</taxon>
        <taxon>Betaproteobacteria</taxon>
        <taxon>Rhodocyclales</taxon>
        <taxon>Rhodocyclaceae</taxon>
        <taxon>Viridibacterium</taxon>
    </lineage>
</organism>
<dbReference type="Proteomes" id="UP001500547">
    <property type="component" value="Unassembled WGS sequence"/>
</dbReference>
<feature type="compositionally biased region" description="Basic and acidic residues" evidence="1">
    <location>
        <begin position="30"/>
        <end position="49"/>
    </location>
</feature>
<dbReference type="EMBL" id="BAABLD010000011">
    <property type="protein sequence ID" value="GAA5169088.1"/>
    <property type="molecule type" value="Genomic_DNA"/>
</dbReference>